<keyword evidence="2" id="KW-0472">Membrane</keyword>
<reference evidence="4 5" key="1">
    <citation type="journal article" date="2015" name="BMC Genomics">
        <title>Gene expression during zombie ant biting behavior reflects the complexity underlying fungal parasitic behavioral manipulation.</title>
        <authorList>
            <person name="de Bekker C."/>
            <person name="Ohm R.A."/>
            <person name="Loreto R.G."/>
            <person name="Sebastian A."/>
            <person name="Albert I."/>
            <person name="Merrow M."/>
            <person name="Brachmann A."/>
            <person name="Hughes D.P."/>
        </authorList>
    </citation>
    <scope>NUCLEOTIDE SEQUENCE [LARGE SCALE GENOMIC DNA]</scope>
    <source>
        <strain evidence="4 5">SC16a</strain>
    </source>
</reference>
<evidence type="ECO:0000256" key="3">
    <source>
        <dbReference type="SAM" id="SignalP"/>
    </source>
</evidence>
<evidence type="ECO:0000313" key="5">
    <source>
        <dbReference type="Proteomes" id="UP000037136"/>
    </source>
</evidence>
<evidence type="ECO:0000313" key="4">
    <source>
        <dbReference type="EMBL" id="PFH56834.1"/>
    </source>
</evidence>
<feature type="region of interest" description="Disordered" evidence="1">
    <location>
        <begin position="244"/>
        <end position="269"/>
    </location>
</feature>
<name>A0A2A9P6L3_OPHUN</name>
<accession>A0A2A9P6L3</accession>
<organism evidence="4 5">
    <name type="scientific">Ophiocordyceps unilateralis</name>
    <name type="common">Zombie-ant fungus</name>
    <name type="synonym">Torrubia unilateralis</name>
    <dbReference type="NCBI Taxonomy" id="268505"/>
    <lineage>
        <taxon>Eukaryota</taxon>
        <taxon>Fungi</taxon>
        <taxon>Dikarya</taxon>
        <taxon>Ascomycota</taxon>
        <taxon>Pezizomycotina</taxon>
        <taxon>Sordariomycetes</taxon>
        <taxon>Hypocreomycetidae</taxon>
        <taxon>Hypocreales</taxon>
        <taxon>Ophiocordycipitaceae</taxon>
        <taxon>Ophiocordyceps</taxon>
    </lineage>
</organism>
<feature type="transmembrane region" description="Helical" evidence="2">
    <location>
        <begin position="214"/>
        <end position="234"/>
    </location>
</feature>
<dbReference type="STRING" id="268505.A0A2A9P6L3"/>
<keyword evidence="3" id="KW-0732">Signal</keyword>
<sequence length="269" mass="29327">MRVSASAVIAALPLLASALDDPLAPYKAQLQTVLNRVVSAIPNPGFHDPIAALEAKMGSMRMSTLTLENWKKTLYEPVKPGATVPEEWWVLITGRNKTCYGHCGKVEKAFNETAAEFALTPGSPHMGYLNCDDQPILCNSWAAATANIWRFAMLPAPAPVEVHKSKLNLTTTTPVKIAALREPEHKDDWVLVDSWFHPFHGKATELGLSIPYGYTLWAFNLVPNWLFMVIVSFASRRMMSNRMQNMGNQGRRPGAAAGAGAGAAAAARN</sequence>
<evidence type="ECO:0000256" key="2">
    <source>
        <dbReference type="SAM" id="Phobius"/>
    </source>
</evidence>
<reference evidence="4 5" key="2">
    <citation type="journal article" date="2017" name="Sci. Rep.">
        <title>Ant-infecting Ophiocordyceps genomes reveal a high diversity of potential behavioral manipulation genes and a possible major role for enterotoxins.</title>
        <authorList>
            <person name="de Bekker C."/>
            <person name="Ohm R.A."/>
            <person name="Evans H.C."/>
            <person name="Brachmann A."/>
            <person name="Hughes D.P."/>
        </authorList>
    </citation>
    <scope>NUCLEOTIDE SEQUENCE [LARGE SCALE GENOMIC DNA]</scope>
    <source>
        <strain evidence="4 5">SC16a</strain>
    </source>
</reference>
<keyword evidence="2" id="KW-0812">Transmembrane</keyword>
<dbReference type="EMBL" id="LAZP02000501">
    <property type="protein sequence ID" value="PFH56834.1"/>
    <property type="molecule type" value="Genomic_DNA"/>
</dbReference>
<gene>
    <name evidence="4" type="ORF">XA68_15942</name>
</gene>
<keyword evidence="2" id="KW-1133">Transmembrane helix</keyword>
<evidence type="ECO:0000256" key="1">
    <source>
        <dbReference type="SAM" id="MobiDB-lite"/>
    </source>
</evidence>
<dbReference type="AlphaFoldDB" id="A0A2A9P6L3"/>
<dbReference type="OrthoDB" id="1733656at2759"/>
<feature type="chain" id="PRO_5013287259" description="Peptidyl-tRNA hydrolase" evidence="3">
    <location>
        <begin position="19"/>
        <end position="269"/>
    </location>
</feature>
<proteinExistence type="predicted"/>
<dbReference type="Proteomes" id="UP000037136">
    <property type="component" value="Unassembled WGS sequence"/>
</dbReference>
<protein>
    <recommendedName>
        <fullName evidence="6">Peptidyl-tRNA hydrolase</fullName>
    </recommendedName>
</protein>
<feature type="signal peptide" evidence="3">
    <location>
        <begin position="1"/>
        <end position="18"/>
    </location>
</feature>
<evidence type="ECO:0008006" key="6">
    <source>
        <dbReference type="Google" id="ProtNLM"/>
    </source>
</evidence>
<comment type="caution">
    <text evidence="4">The sequence shown here is derived from an EMBL/GenBank/DDBJ whole genome shotgun (WGS) entry which is preliminary data.</text>
</comment>
<keyword evidence="5" id="KW-1185">Reference proteome</keyword>